<dbReference type="PANTHER" id="PTHR45444:SF3">
    <property type="entry name" value="XANTHINE DEHYDROGENASE"/>
    <property type="match status" value="1"/>
</dbReference>
<evidence type="ECO:0000256" key="1">
    <source>
        <dbReference type="ARBA" id="ARBA00001924"/>
    </source>
</evidence>
<evidence type="ECO:0000256" key="2">
    <source>
        <dbReference type="ARBA" id="ARBA00001974"/>
    </source>
</evidence>
<evidence type="ECO:0000256" key="8">
    <source>
        <dbReference type="ARBA" id="ARBA00023002"/>
    </source>
</evidence>
<dbReference type="InterPro" id="IPR036856">
    <property type="entry name" value="Ald_Oxase/Xan_DH_a/b_sf"/>
</dbReference>
<dbReference type="GO" id="GO:0005506">
    <property type="term" value="F:iron ion binding"/>
    <property type="evidence" value="ECO:0007669"/>
    <property type="project" value="InterPro"/>
</dbReference>
<dbReference type="SUPFAM" id="SSF54665">
    <property type="entry name" value="CO dehydrogenase molybdoprotein N-domain-like"/>
    <property type="match status" value="1"/>
</dbReference>
<dbReference type="InterPro" id="IPR008274">
    <property type="entry name" value="AldOxase/xan_DH_MoCoBD1"/>
</dbReference>
<dbReference type="GO" id="GO:0043546">
    <property type="term" value="F:molybdopterin cofactor binding"/>
    <property type="evidence" value="ECO:0007669"/>
    <property type="project" value="InterPro"/>
</dbReference>
<dbReference type="PANTHER" id="PTHR45444">
    <property type="entry name" value="XANTHINE DEHYDROGENASE"/>
    <property type="match status" value="1"/>
</dbReference>
<dbReference type="Proteomes" id="UP000249056">
    <property type="component" value="Unassembled WGS sequence"/>
</dbReference>
<dbReference type="Gene3D" id="1.10.150.120">
    <property type="entry name" value="[2Fe-2S]-binding domain"/>
    <property type="match status" value="1"/>
</dbReference>
<dbReference type="GO" id="GO:0051536">
    <property type="term" value="F:iron-sulfur cluster binding"/>
    <property type="evidence" value="ECO:0007669"/>
    <property type="project" value="InterPro"/>
</dbReference>
<dbReference type="GO" id="GO:0050660">
    <property type="term" value="F:flavin adenine dinucleotide binding"/>
    <property type="evidence" value="ECO:0007669"/>
    <property type="project" value="InterPro"/>
</dbReference>
<dbReference type="GO" id="GO:0016491">
    <property type="term" value="F:oxidoreductase activity"/>
    <property type="evidence" value="ECO:0007669"/>
    <property type="project" value="UniProtKB-KW"/>
</dbReference>
<gene>
    <name evidence="12" type="ORF">DID88_005226</name>
</gene>
<dbReference type="Pfam" id="PF01315">
    <property type="entry name" value="Ald_Xan_dh_C"/>
    <property type="match status" value="1"/>
</dbReference>
<dbReference type="InterPro" id="IPR005107">
    <property type="entry name" value="CO_DH_flav_C"/>
</dbReference>
<dbReference type="OrthoDB" id="8300278at2759"/>
<dbReference type="SUPFAM" id="SSF54292">
    <property type="entry name" value="2Fe-2S ferredoxin-like"/>
    <property type="match status" value="1"/>
</dbReference>
<dbReference type="EMBL" id="QKRW01000009">
    <property type="protein sequence ID" value="RAL65552.1"/>
    <property type="molecule type" value="Genomic_DNA"/>
</dbReference>
<dbReference type="AlphaFoldDB" id="A0A395IZ80"/>
<dbReference type="SUPFAM" id="SSF56003">
    <property type="entry name" value="Molybdenum cofactor-binding domain"/>
    <property type="match status" value="1"/>
</dbReference>
<reference evidence="12 13" key="1">
    <citation type="submission" date="2018-06" db="EMBL/GenBank/DDBJ databases">
        <title>Genome Sequence of the Brown Rot Fungal Pathogen Monilinia fructigena.</title>
        <authorList>
            <person name="Landi L."/>
            <person name="De Miccolis Angelini R.M."/>
            <person name="Pollastro S."/>
            <person name="Abate D."/>
            <person name="Faretra F."/>
            <person name="Romanazzi G."/>
        </authorList>
    </citation>
    <scope>NUCLEOTIDE SEQUENCE [LARGE SCALE GENOMIC DNA]</scope>
    <source>
        <strain evidence="12 13">Mfrg269</strain>
    </source>
</reference>
<evidence type="ECO:0000259" key="11">
    <source>
        <dbReference type="SMART" id="SM01092"/>
    </source>
</evidence>
<keyword evidence="9" id="KW-0408">Iron</keyword>
<dbReference type="InterPro" id="IPR037165">
    <property type="entry name" value="AldOxase/xan_DH_Mopterin-bd_sf"/>
</dbReference>
<dbReference type="InterPro" id="IPR036318">
    <property type="entry name" value="FAD-bd_PCMH-like_sf"/>
</dbReference>
<keyword evidence="7" id="KW-0274">FAD</keyword>
<dbReference type="Pfam" id="PF01799">
    <property type="entry name" value="Fer2_2"/>
    <property type="match status" value="1"/>
</dbReference>
<protein>
    <recommendedName>
        <fullName evidence="14">Xanthine dehydrogenase</fullName>
    </recommendedName>
</protein>
<keyword evidence="4" id="KW-0500">Molybdenum</keyword>
<evidence type="ECO:0000313" key="12">
    <source>
        <dbReference type="EMBL" id="RAL65552.1"/>
    </source>
</evidence>
<dbReference type="InterPro" id="IPR000674">
    <property type="entry name" value="Ald_Oxase/Xan_DH_a/b"/>
</dbReference>
<organism evidence="12 13">
    <name type="scientific">Monilinia fructigena</name>
    <dbReference type="NCBI Taxonomy" id="38457"/>
    <lineage>
        <taxon>Eukaryota</taxon>
        <taxon>Fungi</taxon>
        <taxon>Dikarya</taxon>
        <taxon>Ascomycota</taxon>
        <taxon>Pezizomycotina</taxon>
        <taxon>Leotiomycetes</taxon>
        <taxon>Helotiales</taxon>
        <taxon>Sclerotiniaceae</taxon>
        <taxon>Monilinia</taxon>
    </lineage>
</organism>
<evidence type="ECO:0000256" key="9">
    <source>
        <dbReference type="ARBA" id="ARBA00023004"/>
    </source>
</evidence>
<keyword evidence="5" id="KW-0285">Flavoprotein</keyword>
<dbReference type="Pfam" id="PF00941">
    <property type="entry name" value="FAD_binding_5"/>
    <property type="match status" value="1"/>
</dbReference>
<dbReference type="FunFam" id="3.30.365.10:FF:000001">
    <property type="entry name" value="Xanthine dehydrogenase oxidase"/>
    <property type="match status" value="1"/>
</dbReference>
<keyword evidence="13" id="KW-1185">Reference proteome</keyword>
<dbReference type="InterPro" id="IPR036884">
    <property type="entry name" value="2Fe-2S-bd_dom_sf"/>
</dbReference>
<proteinExistence type="inferred from homology"/>
<dbReference type="Gene3D" id="3.30.365.10">
    <property type="entry name" value="Aldehyde oxidase/xanthine dehydrogenase, molybdopterin binding domain"/>
    <property type="match status" value="2"/>
</dbReference>
<keyword evidence="6" id="KW-0479">Metal-binding</keyword>
<dbReference type="InterPro" id="IPR016208">
    <property type="entry name" value="Ald_Oxase/xanthine_DH-like"/>
</dbReference>
<evidence type="ECO:0000256" key="6">
    <source>
        <dbReference type="ARBA" id="ARBA00022723"/>
    </source>
</evidence>
<dbReference type="SUPFAM" id="SSF56176">
    <property type="entry name" value="FAD-binding/transporter-associated domain-like"/>
    <property type="match status" value="1"/>
</dbReference>
<comment type="caution">
    <text evidence="12">The sequence shown here is derived from an EMBL/GenBank/DDBJ whole genome shotgun (WGS) entry which is preliminary data.</text>
</comment>
<dbReference type="InterPro" id="IPR002346">
    <property type="entry name" value="Mopterin_DH_FAD-bd"/>
</dbReference>
<evidence type="ECO:0000313" key="13">
    <source>
        <dbReference type="Proteomes" id="UP000249056"/>
    </source>
</evidence>
<dbReference type="SMART" id="SM01008">
    <property type="entry name" value="Ald_Xan_dh_C"/>
    <property type="match status" value="1"/>
</dbReference>
<comment type="similarity">
    <text evidence="3">Belongs to the xanthine dehydrogenase family.</text>
</comment>
<evidence type="ECO:0000259" key="10">
    <source>
        <dbReference type="SMART" id="SM01008"/>
    </source>
</evidence>
<dbReference type="Gene3D" id="3.30.390.50">
    <property type="entry name" value="CO dehydrogenase flavoprotein, C-terminal domain"/>
    <property type="match status" value="1"/>
</dbReference>
<keyword evidence="8" id="KW-0560">Oxidoreductase</keyword>
<comment type="cofactor">
    <cofactor evidence="2">
        <name>FAD</name>
        <dbReference type="ChEBI" id="CHEBI:57692"/>
    </cofactor>
</comment>
<dbReference type="SUPFAM" id="SSF55447">
    <property type="entry name" value="CO dehydrogenase flavoprotein C-terminal domain-like"/>
    <property type="match status" value="1"/>
</dbReference>
<feature type="domain" description="Aldehyde oxidase/xanthine dehydrogenase a/b hammerhead" evidence="10">
    <location>
        <begin position="312"/>
        <end position="420"/>
    </location>
</feature>
<dbReference type="InterPro" id="IPR012675">
    <property type="entry name" value="Beta-grasp_dom_sf"/>
</dbReference>
<dbReference type="PROSITE" id="PS00559">
    <property type="entry name" value="MOLYBDOPTERIN_EUK"/>
    <property type="match status" value="1"/>
</dbReference>
<dbReference type="Gene3D" id="3.10.20.30">
    <property type="match status" value="1"/>
</dbReference>
<dbReference type="Pfam" id="PF02738">
    <property type="entry name" value="MoCoBD_1"/>
    <property type="match status" value="1"/>
</dbReference>
<evidence type="ECO:0000256" key="5">
    <source>
        <dbReference type="ARBA" id="ARBA00022630"/>
    </source>
</evidence>
<dbReference type="InterPro" id="IPR036010">
    <property type="entry name" value="2Fe-2S_ferredoxin-like_sf"/>
</dbReference>
<evidence type="ECO:0000256" key="7">
    <source>
        <dbReference type="ARBA" id="ARBA00022827"/>
    </source>
</evidence>
<evidence type="ECO:0000256" key="3">
    <source>
        <dbReference type="ARBA" id="ARBA00006849"/>
    </source>
</evidence>
<feature type="domain" description="CO dehydrogenase flavoprotein C-terminal" evidence="11">
    <location>
        <begin position="192"/>
        <end position="261"/>
    </location>
</feature>
<name>A0A395IZ80_9HELO</name>
<dbReference type="InterPro" id="IPR036683">
    <property type="entry name" value="CO_DH_flav_C_dom_sf"/>
</dbReference>
<evidence type="ECO:0000256" key="4">
    <source>
        <dbReference type="ARBA" id="ARBA00022505"/>
    </source>
</evidence>
<dbReference type="SUPFAM" id="SSF47741">
    <property type="entry name" value="CO dehydrogenase ISP C-domain like"/>
    <property type="match status" value="1"/>
</dbReference>
<dbReference type="Gene3D" id="3.90.1170.50">
    <property type="entry name" value="Aldehyde oxidase/xanthine dehydrogenase, a/b hammerhead"/>
    <property type="match status" value="1"/>
</dbReference>
<dbReference type="Pfam" id="PF03450">
    <property type="entry name" value="CO_deh_flav_C"/>
    <property type="match status" value="1"/>
</dbReference>
<dbReference type="InterPro" id="IPR002888">
    <property type="entry name" value="2Fe-2S-bd"/>
</dbReference>
<dbReference type="SMART" id="SM01092">
    <property type="entry name" value="CO_deh_flav_C"/>
    <property type="match status" value="1"/>
</dbReference>
<comment type="cofactor">
    <cofactor evidence="1">
        <name>Mo-molybdopterin</name>
        <dbReference type="ChEBI" id="CHEBI:71302"/>
    </cofactor>
</comment>
<dbReference type="InterPro" id="IPR022407">
    <property type="entry name" value="OxRdtase_Mopterin_BS"/>
</dbReference>
<accession>A0A395IZ80</accession>
<evidence type="ECO:0008006" key="14">
    <source>
        <dbReference type="Google" id="ProtNLM"/>
    </source>
</evidence>
<sequence>MVQLKPGIQSTFQESTLKFYLNGTKIKLYDPNPQWTLLDFIRSQDDLKGQSLDAAKGCGACTVVLQTIVKAFDSRKIKHVAVNACLFPLIGAVGKHIITIEGLGDAGHPHPLQERIAKLHGSQCGFCTPVLSCHLLMASGAILTIQSRAQGKRDISISDFFVSYRTTKLPDDAVVVNIRVPLSPPEAREIIKAYKQAKRKDDDIAIVTAAFRVRFDNDDIVSQVSLILAAELDLKYDVPGGMASYRRTLAISLFFRFWHEVVADIGFGKVDPDLINEIHRGISSGTRDNHNPSEQRVVGKQIPHLSSLKQTTGEAEYIDDIPRQHRELFGAMVLSSRAHAKLVEVDWTPAIKSGLALGYIDINSIPKDANLWGSIIKDEPFFADGEVFSHGQPIGLVYADTALQAQAAARAVRVDYEDLPVIITIDEAIDANSYFPIGGQEHFYLETNAALVIPNKEDGTYEVWSSTQNSMETQEFVAQVTGVPSSRVNARVKRMGGAFGGKESRSVQLACLLAVAAKKTKRPLRCMLNRDEDMITTGQRHPMQARWKVGVQSDGNLIALEADVYNNAGFSQDMSAAVMGRCLTHFDNCYEIPNVLLRGHVCKTNTHSNTAFRGFGGPQAMFFAETFMTAISEGLNMPIDETPTQKYLQTRRLYTISPNY</sequence>